<dbReference type="CDD" id="cd05233">
    <property type="entry name" value="SDR_c"/>
    <property type="match status" value="1"/>
</dbReference>
<comment type="similarity">
    <text evidence="1">Belongs to the short-chain dehydrogenases/reductases (SDR) family.</text>
</comment>
<keyword evidence="5" id="KW-1185">Reference proteome</keyword>
<dbReference type="PANTHER" id="PTHR42760">
    <property type="entry name" value="SHORT-CHAIN DEHYDROGENASES/REDUCTASES FAMILY MEMBER"/>
    <property type="match status" value="1"/>
</dbReference>
<dbReference type="SUPFAM" id="SSF51735">
    <property type="entry name" value="NAD(P)-binding Rossmann-fold domains"/>
    <property type="match status" value="1"/>
</dbReference>
<sequence length="167" mass="18124">MSHAMAEAGADIVAIISPWDPVETDLEASIRATGRSLRVWRADVGNIPALRACFGEIWKDSIVPDILLNFSTINRRGTVEEMSDESIDLVFSVNLKGAYVAAQEFGSRLLTLRRPGKIINFASLTAHLPMTHVSAYAAAKAGVLQMTRAMSNEWAPRGIQVNCISPG</sequence>
<evidence type="ECO:0000256" key="1">
    <source>
        <dbReference type="ARBA" id="ARBA00006484"/>
    </source>
</evidence>
<gene>
    <name evidence="4" type="ORF">BJY01DRAFT_225880</name>
</gene>
<evidence type="ECO:0000256" key="2">
    <source>
        <dbReference type="ARBA" id="ARBA00022857"/>
    </source>
</evidence>
<comment type="caution">
    <text evidence="4">The sequence shown here is derived from an EMBL/GenBank/DDBJ whole genome shotgun (WGS) entry which is preliminary data.</text>
</comment>
<keyword evidence="3" id="KW-0560">Oxidoreductase</keyword>
<dbReference type="PROSITE" id="PS00061">
    <property type="entry name" value="ADH_SHORT"/>
    <property type="match status" value="1"/>
</dbReference>
<dbReference type="PRINTS" id="PR00081">
    <property type="entry name" value="GDHRDH"/>
</dbReference>
<evidence type="ECO:0008006" key="6">
    <source>
        <dbReference type="Google" id="ProtNLM"/>
    </source>
</evidence>
<reference evidence="4 5" key="1">
    <citation type="submission" date="2024-07" db="EMBL/GenBank/DDBJ databases">
        <title>Section-level genome sequencing and comparative genomics of Aspergillus sections Usti and Cavernicolus.</title>
        <authorList>
            <consortium name="Lawrence Berkeley National Laboratory"/>
            <person name="Nybo J.L."/>
            <person name="Vesth T.C."/>
            <person name="Theobald S."/>
            <person name="Frisvad J.C."/>
            <person name="Larsen T.O."/>
            <person name="Kjaerboelling I."/>
            <person name="Rothschild-Mancinelli K."/>
            <person name="Lyhne E.K."/>
            <person name="Kogle M.E."/>
            <person name="Barry K."/>
            <person name="Clum A."/>
            <person name="Na H."/>
            <person name="Ledsgaard L."/>
            <person name="Lin J."/>
            <person name="Lipzen A."/>
            <person name="Kuo A."/>
            <person name="Riley R."/>
            <person name="Mondo S."/>
            <person name="Labutti K."/>
            <person name="Haridas S."/>
            <person name="Pangalinan J."/>
            <person name="Salamov A.A."/>
            <person name="Simmons B.A."/>
            <person name="Magnuson J.K."/>
            <person name="Chen J."/>
            <person name="Drula E."/>
            <person name="Henrissat B."/>
            <person name="Wiebenga A."/>
            <person name="Lubbers R.J."/>
            <person name="Gomes A.C."/>
            <person name="Makela M.R."/>
            <person name="Stajich J."/>
            <person name="Grigoriev I.V."/>
            <person name="Mortensen U.H."/>
            <person name="De Vries R.P."/>
            <person name="Baker S.E."/>
            <person name="Andersen M.R."/>
        </authorList>
    </citation>
    <scope>NUCLEOTIDE SEQUENCE [LARGE SCALE GENOMIC DNA]</scope>
    <source>
        <strain evidence="4 5">CBS 123904</strain>
    </source>
</reference>
<dbReference type="InterPro" id="IPR020904">
    <property type="entry name" value="Sc_DH/Rdtase_CS"/>
</dbReference>
<dbReference type="InterPro" id="IPR002347">
    <property type="entry name" value="SDR_fam"/>
</dbReference>
<dbReference type="EMBL" id="JBFXLU010000260">
    <property type="protein sequence ID" value="KAL2832637.1"/>
    <property type="molecule type" value="Genomic_DNA"/>
</dbReference>
<evidence type="ECO:0000256" key="3">
    <source>
        <dbReference type="ARBA" id="ARBA00023002"/>
    </source>
</evidence>
<evidence type="ECO:0000313" key="5">
    <source>
        <dbReference type="Proteomes" id="UP001610446"/>
    </source>
</evidence>
<dbReference type="PANTHER" id="PTHR42760:SF115">
    <property type="entry name" value="3-OXOACYL-[ACYL-CARRIER-PROTEIN] REDUCTASE FABG"/>
    <property type="match status" value="1"/>
</dbReference>
<dbReference type="InterPro" id="IPR036291">
    <property type="entry name" value="NAD(P)-bd_dom_sf"/>
</dbReference>
<dbReference type="PRINTS" id="PR00080">
    <property type="entry name" value="SDRFAMILY"/>
</dbReference>
<name>A0ABR4IYK5_9EURO</name>
<keyword evidence="2" id="KW-0521">NADP</keyword>
<accession>A0ABR4IYK5</accession>
<dbReference type="Proteomes" id="UP001610446">
    <property type="component" value="Unassembled WGS sequence"/>
</dbReference>
<dbReference type="Pfam" id="PF00106">
    <property type="entry name" value="adh_short"/>
    <property type="match status" value="1"/>
</dbReference>
<protein>
    <recommendedName>
        <fullName evidence="6">SDR family oxidoreductase</fullName>
    </recommendedName>
</protein>
<dbReference type="Gene3D" id="3.40.50.720">
    <property type="entry name" value="NAD(P)-binding Rossmann-like Domain"/>
    <property type="match status" value="1"/>
</dbReference>
<evidence type="ECO:0000313" key="4">
    <source>
        <dbReference type="EMBL" id="KAL2832637.1"/>
    </source>
</evidence>
<organism evidence="4 5">
    <name type="scientific">Aspergillus pseudoustus</name>
    <dbReference type="NCBI Taxonomy" id="1810923"/>
    <lineage>
        <taxon>Eukaryota</taxon>
        <taxon>Fungi</taxon>
        <taxon>Dikarya</taxon>
        <taxon>Ascomycota</taxon>
        <taxon>Pezizomycotina</taxon>
        <taxon>Eurotiomycetes</taxon>
        <taxon>Eurotiomycetidae</taxon>
        <taxon>Eurotiales</taxon>
        <taxon>Aspergillaceae</taxon>
        <taxon>Aspergillus</taxon>
        <taxon>Aspergillus subgen. Nidulantes</taxon>
    </lineage>
</organism>
<proteinExistence type="inferred from homology"/>